<dbReference type="AlphaFoldDB" id="A0A2W4QBN6"/>
<dbReference type="NCBIfam" id="TIGR01507">
    <property type="entry name" value="hopene_cyclase"/>
    <property type="match status" value="1"/>
</dbReference>
<evidence type="ECO:0000313" key="7">
    <source>
        <dbReference type="EMBL" id="PZN69785.1"/>
    </source>
</evidence>
<feature type="domain" description="Squalene cyclase N-terminal" evidence="6">
    <location>
        <begin position="27"/>
        <end position="313"/>
    </location>
</feature>
<dbReference type="InterPro" id="IPR008930">
    <property type="entry name" value="Terpenoid_cyclase/PrenylTrfase"/>
</dbReference>
<feature type="domain" description="Squalene cyclase C-terminal" evidence="5">
    <location>
        <begin position="323"/>
        <end position="648"/>
    </location>
</feature>
<dbReference type="PANTHER" id="PTHR11764:SF20">
    <property type="entry name" value="LANOSTEROL SYNTHASE"/>
    <property type="match status" value="1"/>
</dbReference>
<sequence length="654" mass="74097">MFKEASLLSGIDSAFIGSMQSPLDGAIERAKEHLLRLQSQEGYWVFELEADCTIPSEYILMMHFMDEIDEDLQGKIANFLRTHQTEDGSYPLFRGGEGDISCTVKVYYALKMAGDDINAPHMRKARAWILSQGGAAKANVFTRIMLAMFGQIPWRGVPFIPVEIMLLPKWFPFHLDKISYWSRTVMVPLLILCTYKVTARNPNNINVRELFSVDPEKEKNYFSHVKTPIGKAVLALERFGRLLEPLIPRSMRKRATEKAHDWFMERLNGYDGLGAIFPAMVNAYEAMDFLGLPKDDERRRIALESIQRLLVIKGDQAYCQPCVSPIWDTGLVALALQEVDKYEQSPQTREQIRHGLRWLASKQLTDEPGDWQVKRPELAGGGWAFQFGNSWYPDVDDSAVVAHALVQSEEEEFSATIQRAGVWIAGMQSSNGGYGAFDVDNDHYYLNHIPFADHGALLDPPTADVSGRCAMFLGNLVKTNPEYQPVLDRCIAYLKKEQEEDGSWFGRWGTNYIYGVWSVLLAFETAGVPKDDPSVRKAVAWLKSKQRADGGWGEDNFTYHDTCPEKRGEFHTGTAFQTAFALTALMAAGEAESSEVQAGVDYLIRNQQSDGFWKDTCFTAPGFPKVFYLKYHGYDKFFPLWALARFRNERFAIA</sequence>
<dbReference type="Pfam" id="PF13243">
    <property type="entry name" value="SQHop_cyclase_C"/>
    <property type="match status" value="1"/>
</dbReference>
<evidence type="ECO:0000256" key="1">
    <source>
        <dbReference type="ARBA" id="ARBA00004999"/>
    </source>
</evidence>
<evidence type="ECO:0000313" key="8">
    <source>
        <dbReference type="Proteomes" id="UP000249396"/>
    </source>
</evidence>
<keyword evidence="3" id="KW-0677">Repeat</keyword>
<comment type="similarity">
    <text evidence="2">Belongs to the terpene cyclase/mutase family.</text>
</comment>
<accession>A0A2W4QBN6</accession>
<protein>
    <submittedName>
        <fullName evidence="7">Squalene--hopene cyclase</fullName>
    </submittedName>
</protein>
<dbReference type="NCBIfam" id="TIGR01787">
    <property type="entry name" value="squalene_cyclas"/>
    <property type="match status" value="1"/>
</dbReference>
<dbReference type="Gene3D" id="1.50.10.20">
    <property type="match status" value="2"/>
</dbReference>
<dbReference type="UniPathway" id="UPA00337"/>
<evidence type="ECO:0000256" key="3">
    <source>
        <dbReference type="ARBA" id="ARBA00022737"/>
    </source>
</evidence>
<dbReference type="InterPro" id="IPR018333">
    <property type="entry name" value="Squalene_cyclase"/>
</dbReference>
<proteinExistence type="inferred from homology"/>
<gene>
    <name evidence="7" type="primary">shc</name>
    <name evidence="7" type="ORF">DM484_29140</name>
</gene>
<dbReference type="GO" id="GO:0016104">
    <property type="term" value="P:triterpenoid biosynthetic process"/>
    <property type="evidence" value="ECO:0007669"/>
    <property type="project" value="InterPro"/>
</dbReference>
<dbReference type="Pfam" id="PF13249">
    <property type="entry name" value="SQHop_cyclase_N"/>
    <property type="match status" value="1"/>
</dbReference>
<dbReference type="GO" id="GO:0016866">
    <property type="term" value="F:intramolecular transferase activity"/>
    <property type="evidence" value="ECO:0007669"/>
    <property type="project" value="InterPro"/>
</dbReference>
<dbReference type="EMBL" id="QJPH01000570">
    <property type="protein sequence ID" value="PZN69785.1"/>
    <property type="molecule type" value="Genomic_DNA"/>
</dbReference>
<dbReference type="SFLD" id="SFLDG01016">
    <property type="entry name" value="Prenyltransferase_Like_2"/>
    <property type="match status" value="1"/>
</dbReference>
<comment type="pathway">
    <text evidence="1">Secondary metabolite biosynthesis; hopanoid biosynthesis.</text>
</comment>
<evidence type="ECO:0000256" key="2">
    <source>
        <dbReference type="ARBA" id="ARBA00009755"/>
    </source>
</evidence>
<dbReference type="CDD" id="cd02892">
    <property type="entry name" value="SQCY_1"/>
    <property type="match status" value="1"/>
</dbReference>
<evidence type="ECO:0000256" key="4">
    <source>
        <dbReference type="ARBA" id="ARBA00023235"/>
    </source>
</evidence>
<keyword evidence="4" id="KW-0413">Isomerase</keyword>
<dbReference type="SUPFAM" id="SSF48239">
    <property type="entry name" value="Terpenoid cyclases/Protein prenyltransferases"/>
    <property type="match status" value="2"/>
</dbReference>
<name>A0A2W4QBN6_9GAMM</name>
<evidence type="ECO:0000259" key="5">
    <source>
        <dbReference type="Pfam" id="PF13243"/>
    </source>
</evidence>
<dbReference type="InterPro" id="IPR006400">
    <property type="entry name" value="Hopene-cyclase"/>
</dbReference>
<comment type="caution">
    <text evidence="7">The sequence shown here is derived from an EMBL/GenBank/DDBJ whole genome shotgun (WGS) entry which is preliminary data.</text>
</comment>
<evidence type="ECO:0000259" key="6">
    <source>
        <dbReference type="Pfam" id="PF13249"/>
    </source>
</evidence>
<dbReference type="GO" id="GO:0005811">
    <property type="term" value="C:lipid droplet"/>
    <property type="evidence" value="ECO:0007669"/>
    <property type="project" value="InterPro"/>
</dbReference>
<dbReference type="InterPro" id="IPR032697">
    <property type="entry name" value="SQ_cyclase_N"/>
</dbReference>
<dbReference type="Proteomes" id="UP000249396">
    <property type="component" value="Unassembled WGS sequence"/>
</dbReference>
<dbReference type="PANTHER" id="PTHR11764">
    <property type="entry name" value="TERPENE CYCLASE/MUTASE FAMILY MEMBER"/>
    <property type="match status" value="1"/>
</dbReference>
<organism evidence="7 8">
    <name type="scientific">Candidatus Methylumidiphilus alinenensis</name>
    <dbReference type="NCBI Taxonomy" id="2202197"/>
    <lineage>
        <taxon>Bacteria</taxon>
        <taxon>Pseudomonadati</taxon>
        <taxon>Pseudomonadota</taxon>
        <taxon>Gammaproteobacteria</taxon>
        <taxon>Methylococcales</taxon>
        <taxon>Candidatus Methylumidiphilus</taxon>
    </lineage>
</organism>
<dbReference type="InterPro" id="IPR032696">
    <property type="entry name" value="SQ_cyclase_C"/>
</dbReference>
<reference evidence="7 8" key="1">
    <citation type="journal article" date="2018" name="Aquat. Microb. Ecol.">
        <title>Gammaproteobacterial methanotrophs dominate.</title>
        <authorList>
            <person name="Rissanen A.J."/>
            <person name="Saarenheimo J."/>
            <person name="Tiirola M."/>
            <person name="Peura S."/>
            <person name="Aalto S.L."/>
            <person name="Karvinen A."/>
            <person name="Nykanen H."/>
        </authorList>
    </citation>
    <scope>NUCLEOTIDE SEQUENCE [LARGE SCALE GENOMIC DNA]</scope>
    <source>
        <strain evidence="7">AMbin10</strain>
    </source>
</reference>